<reference evidence="1" key="1">
    <citation type="submission" date="2014-01" db="EMBL/GenBank/DDBJ databases">
        <title>Draft genome sequence of highly nematicidal Bacillus thuringiensis DB27.</title>
        <authorList>
            <person name="Iatsenko I."/>
            <person name="Pickard D."/>
            <person name="Corton C."/>
            <person name="Dougan G."/>
            <person name="Sommer R.J."/>
        </authorList>
    </citation>
    <scope>NUCLEOTIDE SEQUENCE [LARGE SCALE GENOMIC DNA]</scope>
    <source>
        <strain evidence="1">DB27</strain>
    </source>
</reference>
<proteinExistence type="predicted"/>
<sequence length="121" mass="14410">MEELVHRELGLLTRIYYVVHLKMILIKQLNKFFQKHYVISKSKIIRKNINYQFILDVNFYINIFFYCIVEFGRCGNFAKSNTKNENLGSLPDLRLGIAIILTESLRLTAYKYILTVYFMTL</sequence>
<accession>W8ZAK4</accession>
<gene>
    <name evidence="1" type="ORF">BTDB27_p000133</name>
</gene>
<dbReference type="Proteomes" id="UP000030682">
    <property type="component" value="Unassembled WGS sequence"/>
</dbReference>
<organism evidence="1">
    <name type="scientific">Bacillus thuringiensis DB27</name>
    <dbReference type="NCBI Taxonomy" id="1431339"/>
    <lineage>
        <taxon>Bacteria</taxon>
        <taxon>Bacillati</taxon>
        <taxon>Bacillota</taxon>
        <taxon>Bacilli</taxon>
        <taxon>Bacillales</taxon>
        <taxon>Bacillaceae</taxon>
        <taxon>Bacillus</taxon>
        <taxon>Bacillus cereus group</taxon>
    </lineage>
</organism>
<evidence type="ECO:0000313" key="1">
    <source>
        <dbReference type="EMBL" id="CDN39470.1"/>
    </source>
</evidence>
<protein>
    <submittedName>
        <fullName evidence="1">Uncharacterized protein</fullName>
    </submittedName>
</protein>
<name>W8ZAK4_BACTU</name>
<dbReference type="EMBL" id="HG810024">
    <property type="protein sequence ID" value="CDN39470.1"/>
    <property type="molecule type" value="Genomic_DNA"/>
</dbReference>
<reference evidence="1" key="2">
    <citation type="submission" date="2014-01" db="EMBL/GenBank/DDBJ databases">
        <authorList>
            <person name="Aslett M."/>
        </authorList>
    </citation>
    <scope>NUCLEOTIDE SEQUENCE [LARGE SCALE GENOMIC DNA]</scope>
    <source>
        <strain evidence="1">DB27</strain>
    </source>
</reference>
<dbReference type="AlphaFoldDB" id="W8ZAK4"/>
<dbReference type="HOGENOM" id="CLU_2033483_0_0_9"/>